<organism evidence="2">
    <name type="scientific">Oryza nivara</name>
    <name type="common">Indian wild rice</name>
    <name type="synonym">Oryza sativa f. spontanea</name>
    <dbReference type="NCBI Taxonomy" id="4536"/>
    <lineage>
        <taxon>Eukaryota</taxon>
        <taxon>Viridiplantae</taxon>
        <taxon>Streptophyta</taxon>
        <taxon>Embryophyta</taxon>
        <taxon>Tracheophyta</taxon>
        <taxon>Spermatophyta</taxon>
        <taxon>Magnoliopsida</taxon>
        <taxon>Liliopsida</taxon>
        <taxon>Poales</taxon>
        <taxon>Poaceae</taxon>
        <taxon>BOP clade</taxon>
        <taxon>Oryzoideae</taxon>
        <taxon>Oryzeae</taxon>
        <taxon>Oryzinae</taxon>
        <taxon>Oryza</taxon>
    </lineage>
</organism>
<keyword evidence="3" id="KW-1185">Reference proteome</keyword>
<accession>A0A0E0J144</accession>
<name>A0A0E0J144_ORYNI</name>
<sequence>MAAAVTPLVSTSRLGTDPEPTIRSLYDDGDACLNDGCMQKPSNFSEPEYTVMIVHCEHDFIVADYLQLT</sequence>
<dbReference type="EnsemblPlants" id="ONIVA11G10650.1">
    <property type="protein sequence ID" value="ONIVA11G10650.1"/>
    <property type="gene ID" value="ONIVA11G10650"/>
</dbReference>
<feature type="region of interest" description="Disordered" evidence="1">
    <location>
        <begin position="1"/>
        <end position="20"/>
    </location>
</feature>
<dbReference type="Gramene" id="ONIVA11G10650.1">
    <property type="protein sequence ID" value="ONIVA11G10650.1"/>
    <property type="gene ID" value="ONIVA11G10650"/>
</dbReference>
<dbReference type="HOGENOM" id="CLU_2780195_0_0_1"/>
<evidence type="ECO:0000313" key="3">
    <source>
        <dbReference type="Proteomes" id="UP000006591"/>
    </source>
</evidence>
<dbReference type="AlphaFoldDB" id="A0A0E0J144"/>
<evidence type="ECO:0000256" key="1">
    <source>
        <dbReference type="SAM" id="MobiDB-lite"/>
    </source>
</evidence>
<protein>
    <submittedName>
        <fullName evidence="2">Uncharacterized protein</fullName>
    </submittedName>
</protein>
<reference evidence="2" key="2">
    <citation type="submission" date="2018-04" db="EMBL/GenBank/DDBJ databases">
        <title>OnivRS2 (Oryza nivara Reference Sequence Version 2).</title>
        <authorList>
            <person name="Zhang J."/>
            <person name="Kudrna D."/>
            <person name="Lee S."/>
            <person name="Talag J."/>
            <person name="Rajasekar S."/>
            <person name="Welchert J."/>
            <person name="Hsing Y.-I."/>
            <person name="Wing R.A."/>
        </authorList>
    </citation>
    <scope>NUCLEOTIDE SEQUENCE [LARGE SCALE GENOMIC DNA]</scope>
    <source>
        <strain evidence="2">SL10</strain>
    </source>
</reference>
<proteinExistence type="predicted"/>
<evidence type="ECO:0000313" key="2">
    <source>
        <dbReference type="EnsemblPlants" id="ONIVA11G10650.1"/>
    </source>
</evidence>
<dbReference type="OMA" id="VMIVHCE"/>
<dbReference type="Proteomes" id="UP000006591">
    <property type="component" value="Chromosome 11"/>
</dbReference>
<reference evidence="2" key="1">
    <citation type="submission" date="2015-04" db="UniProtKB">
        <authorList>
            <consortium name="EnsemblPlants"/>
        </authorList>
    </citation>
    <scope>IDENTIFICATION</scope>
    <source>
        <strain evidence="2">SL10</strain>
    </source>
</reference>